<keyword evidence="3" id="KW-1185">Reference proteome</keyword>
<dbReference type="Gene3D" id="3.40.50.620">
    <property type="entry name" value="HUPs"/>
    <property type="match status" value="1"/>
</dbReference>
<proteinExistence type="predicted"/>
<sequence>MTKPLIAVWFSCGAASAVAAKLTLDKYGETHQVRILNNPIKEEDEDNVRFLHDVEKWLGVKIESVVNPEWPNASAVEVWEHQQYMSGIAGAPCTRGLKKLARQYWEKSNPAHSIVLGFTAEEKHRIENFRKNERHDLISILADENLNKGDCFKILLEAGLTLPRVYRLGYPNGNCIGCVKATSPTYWNHVRKVHPDVFESRAEQSRRIGTRLVRHKGKRIFLDELPVDATGRPMKDMDFECGIFCKPQDDD</sequence>
<dbReference type="SUPFAM" id="SSF52402">
    <property type="entry name" value="Adenine nucleotide alpha hydrolases-like"/>
    <property type="match status" value="1"/>
</dbReference>
<organism evidence="2 3">
    <name type="scientific">Providencia stuartii</name>
    <dbReference type="NCBI Taxonomy" id="588"/>
    <lineage>
        <taxon>Bacteria</taxon>
        <taxon>Pseudomonadati</taxon>
        <taxon>Pseudomonadota</taxon>
        <taxon>Gammaproteobacteria</taxon>
        <taxon>Enterobacterales</taxon>
        <taxon>Morganellaceae</taxon>
        <taxon>Providencia</taxon>
    </lineage>
</organism>
<dbReference type="InterPro" id="IPR014729">
    <property type="entry name" value="Rossmann-like_a/b/a_fold"/>
</dbReference>
<dbReference type="Proteomes" id="UP000179588">
    <property type="component" value="Unassembled WGS sequence"/>
</dbReference>
<accession>A0A1S1HNC1</accession>
<name>A0A1S1HNC1_PROST</name>
<comment type="caution">
    <text evidence="2">The sequence shown here is derived from an EMBL/GenBank/DDBJ whole genome shotgun (WGS) entry which is preliminary data.</text>
</comment>
<evidence type="ECO:0000256" key="1">
    <source>
        <dbReference type="SAM" id="SignalP"/>
    </source>
</evidence>
<evidence type="ECO:0000313" key="2">
    <source>
        <dbReference type="EMBL" id="OHT23322.1"/>
    </source>
</evidence>
<feature type="chain" id="PRO_5010167465" description="Phosphoadenosine phosphosulphate reductase domain-containing protein" evidence="1">
    <location>
        <begin position="20"/>
        <end position="251"/>
    </location>
</feature>
<gene>
    <name evidence="2" type="ORF">A3Q29_06765</name>
</gene>
<keyword evidence="1" id="KW-0732">Signal</keyword>
<protein>
    <recommendedName>
        <fullName evidence="4">Phosphoadenosine phosphosulphate reductase domain-containing protein</fullName>
    </recommendedName>
</protein>
<reference evidence="2 3" key="1">
    <citation type="submission" date="2016-03" db="EMBL/GenBank/DDBJ databases">
        <title>Genome sequence of Providencia stuartii strain, isolated from the salivary glands of larval Lucilia sericata.</title>
        <authorList>
            <person name="Yuan Y."/>
            <person name="Zhang Y."/>
            <person name="Fu S."/>
            <person name="Crippen T.L."/>
            <person name="Visi D."/>
            <person name="Benbow M.E."/>
            <person name="Allen M."/>
            <person name="Tomberlin J.K."/>
            <person name="Sze S.-H."/>
            <person name="Tarone A.M."/>
        </authorList>
    </citation>
    <scope>NUCLEOTIDE SEQUENCE [LARGE SCALE GENOMIC DNA]</scope>
    <source>
        <strain evidence="2 3">Crippen</strain>
    </source>
</reference>
<evidence type="ECO:0000313" key="3">
    <source>
        <dbReference type="Proteomes" id="UP000179588"/>
    </source>
</evidence>
<evidence type="ECO:0008006" key="4">
    <source>
        <dbReference type="Google" id="ProtNLM"/>
    </source>
</evidence>
<dbReference type="EMBL" id="LVIE01000190">
    <property type="protein sequence ID" value="OHT23322.1"/>
    <property type="molecule type" value="Genomic_DNA"/>
</dbReference>
<dbReference type="AlphaFoldDB" id="A0A1S1HNC1"/>
<feature type="signal peptide" evidence="1">
    <location>
        <begin position="1"/>
        <end position="19"/>
    </location>
</feature>